<dbReference type="AlphaFoldDB" id="A0A7V0LUG6"/>
<evidence type="ECO:0000313" key="1">
    <source>
        <dbReference type="EMBL" id="HDL60363.1"/>
    </source>
</evidence>
<dbReference type="EMBL" id="DRDR01000119">
    <property type="protein sequence ID" value="HDL60363.1"/>
    <property type="molecule type" value="Genomic_DNA"/>
</dbReference>
<accession>A0A7V0LUG6</accession>
<dbReference type="Proteomes" id="UP000886381">
    <property type="component" value="Unassembled WGS sequence"/>
</dbReference>
<organism evidence="1">
    <name type="scientific">candidate division WOR-3 bacterium</name>
    <dbReference type="NCBI Taxonomy" id="2052148"/>
    <lineage>
        <taxon>Bacteria</taxon>
        <taxon>Bacteria division WOR-3</taxon>
    </lineage>
</organism>
<gene>
    <name evidence="1" type="ORF">ENH14_02785</name>
</gene>
<reference evidence="1" key="1">
    <citation type="journal article" date="2020" name="mSystems">
        <title>Genome- and Community-Level Interaction Insights into Carbon Utilization and Element Cycling Functions of Hydrothermarchaeota in Hydrothermal Sediment.</title>
        <authorList>
            <person name="Zhou Z."/>
            <person name="Liu Y."/>
            <person name="Xu W."/>
            <person name="Pan J."/>
            <person name="Luo Z.H."/>
            <person name="Li M."/>
        </authorList>
    </citation>
    <scope>NUCLEOTIDE SEQUENCE [LARGE SCALE GENOMIC DNA]</scope>
    <source>
        <strain evidence="1">HyVt-28</strain>
    </source>
</reference>
<protein>
    <submittedName>
        <fullName evidence="1">Uncharacterized protein</fullName>
    </submittedName>
</protein>
<proteinExistence type="predicted"/>
<sequence>MEKIKNEHFECIKEDNSEEEYEKQWRRSKIIFDHFYEYLKNKGLKESIASKRTEMVAFFIMDYLFVYDNATSVLEVDGDIIRRFLGNWYIRKFMNPKISEIKEM</sequence>
<comment type="caution">
    <text evidence="1">The sequence shown here is derived from an EMBL/GenBank/DDBJ whole genome shotgun (WGS) entry which is preliminary data.</text>
</comment>
<name>A0A7V0LUG6_UNCW3</name>